<comment type="caution">
    <text evidence="2">The sequence shown here is derived from an EMBL/GenBank/DDBJ whole genome shotgun (WGS) entry which is preliminary data.</text>
</comment>
<protein>
    <recommendedName>
        <fullName evidence="4">Gliding motility protein</fullName>
    </recommendedName>
</protein>
<dbReference type="EMBL" id="BAAASR010000010">
    <property type="protein sequence ID" value="GAA2487611.1"/>
    <property type="molecule type" value="Genomic_DNA"/>
</dbReference>
<keyword evidence="3" id="KW-1185">Reference proteome</keyword>
<dbReference type="RefSeq" id="WP_344358832.1">
    <property type="nucleotide sequence ID" value="NZ_BAAASR010000010.1"/>
</dbReference>
<evidence type="ECO:0000256" key="1">
    <source>
        <dbReference type="SAM" id="MobiDB-lite"/>
    </source>
</evidence>
<organism evidence="2 3">
    <name type="scientific">Streptomyces gobitricini</name>
    <dbReference type="NCBI Taxonomy" id="68211"/>
    <lineage>
        <taxon>Bacteria</taxon>
        <taxon>Bacillati</taxon>
        <taxon>Actinomycetota</taxon>
        <taxon>Actinomycetes</taxon>
        <taxon>Kitasatosporales</taxon>
        <taxon>Streptomycetaceae</taxon>
        <taxon>Streptomyces</taxon>
    </lineage>
</organism>
<accession>A0ABN3LNS6</accession>
<evidence type="ECO:0000313" key="2">
    <source>
        <dbReference type="EMBL" id="GAA2487611.1"/>
    </source>
</evidence>
<reference evidence="2 3" key="1">
    <citation type="journal article" date="2019" name="Int. J. Syst. Evol. Microbiol.">
        <title>The Global Catalogue of Microorganisms (GCM) 10K type strain sequencing project: providing services to taxonomists for standard genome sequencing and annotation.</title>
        <authorList>
            <consortium name="The Broad Institute Genomics Platform"/>
            <consortium name="The Broad Institute Genome Sequencing Center for Infectious Disease"/>
            <person name="Wu L."/>
            <person name="Ma J."/>
        </authorList>
    </citation>
    <scope>NUCLEOTIDE SEQUENCE [LARGE SCALE GENOMIC DNA]</scope>
    <source>
        <strain evidence="2 3">JCM 5062</strain>
    </source>
</reference>
<dbReference type="Proteomes" id="UP001499942">
    <property type="component" value="Unassembled WGS sequence"/>
</dbReference>
<name>A0ABN3LNS6_9ACTN</name>
<gene>
    <name evidence="2" type="ORF">GCM10010393_18690</name>
</gene>
<feature type="region of interest" description="Disordered" evidence="1">
    <location>
        <begin position="1"/>
        <end position="88"/>
    </location>
</feature>
<feature type="compositionally biased region" description="Low complexity" evidence="1">
    <location>
        <begin position="40"/>
        <end position="55"/>
    </location>
</feature>
<proteinExistence type="predicted"/>
<sequence length="88" mass="8968">MGVFARFRRRKETAEASPQEEAVVTSADESAEGAEKPAEASDAAASVDSAETAETGPEAASADGGVEIPKQQSAEEAADNEAGESARK</sequence>
<evidence type="ECO:0000313" key="3">
    <source>
        <dbReference type="Proteomes" id="UP001499942"/>
    </source>
</evidence>
<feature type="compositionally biased region" description="Basic residues" evidence="1">
    <location>
        <begin position="1"/>
        <end position="11"/>
    </location>
</feature>
<evidence type="ECO:0008006" key="4">
    <source>
        <dbReference type="Google" id="ProtNLM"/>
    </source>
</evidence>